<accession>A0A9P6W5Q6</accession>
<feature type="compositionally biased region" description="Basic residues" evidence="2">
    <location>
        <begin position="1"/>
        <end position="11"/>
    </location>
</feature>
<comment type="caution">
    <text evidence="3">The sequence shown here is derived from an EMBL/GenBank/DDBJ whole genome shotgun (WGS) entry which is preliminary data.</text>
</comment>
<feature type="region of interest" description="Disordered" evidence="2">
    <location>
        <begin position="1"/>
        <end position="24"/>
    </location>
</feature>
<feature type="region of interest" description="Disordered" evidence="2">
    <location>
        <begin position="372"/>
        <end position="396"/>
    </location>
</feature>
<dbReference type="EMBL" id="PUHQ01000009">
    <property type="protein sequence ID" value="KAG0665350.1"/>
    <property type="molecule type" value="Genomic_DNA"/>
</dbReference>
<name>A0A9P6W5Q6_RHOMI</name>
<feature type="compositionally biased region" description="Basic and acidic residues" evidence="2">
    <location>
        <begin position="498"/>
        <end position="515"/>
    </location>
</feature>
<feature type="compositionally biased region" description="Basic and acidic residues" evidence="2">
    <location>
        <begin position="340"/>
        <end position="349"/>
    </location>
</feature>
<feature type="compositionally biased region" description="Low complexity" evidence="2">
    <location>
        <begin position="12"/>
        <end position="22"/>
    </location>
</feature>
<evidence type="ECO:0000313" key="4">
    <source>
        <dbReference type="Proteomes" id="UP000777482"/>
    </source>
</evidence>
<proteinExistence type="predicted"/>
<dbReference type="OrthoDB" id="2530497at2759"/>
<organism evidence="3 4">
    <name type="scientific">Rhodotorula mucilaginosa</name>
    <name type="common">Yeast</name>
    <name type="synonym">Rhodotorula rubra</name>
    <dbReference type="NCBI Taxonomy" id="5537"/>
    <lineage>
        <taxon>Eukaryota</taxon>
        <taxon>Fungi</taxon>
        <taxon>Dikarya</taxon>
        <taxon>Basidiomycota</taxon>
        <taxon>Pucciniomycotina</taxon>
        <taxon>Microbotryomycetes</taxon>
        <taxon>Sporidiobolales</taxon>
        <taxon>Sporidiobolaceae</taxon>
        <taxon>Rhodotorula</taxon>
    </lineage>
</organism>
<keyword evidence="4" id="KW-1185">Reference proteome</keyword>
<feature type="region of interest" description="Disordered" evidence="2">
    <location>
        <begin position="325"/>
        <end position="349"/>
    </location>
</feature>
<dbReference type="Proteomes" id="UP000777482">
    <property type="component" value="Unassembled WGS sequence"/>
</dbReference>
<feature type="region of interest" description="Disordered" evidence="2">
    <location>
        <begin position="284"/>
        <end position="308"/>
    </location>
</feature>
<evidence type="ECO:0000313" key="3">
    <source>
        <dbReference type="EMBL" id="KAG0665350.1"/>
    </source>
</evidence>
<feature type="compositionally biased region" description="Basic and acidic residues" evidence="2">
    <location>
        <begin position="141"/>
        <end position="151"/>
    </location>
</feature>
<feature type="region of interest" description="Disordered" evidence="2">
    <location>
        <begin position="136"/>
        <end position="155"/>
    </location>
</feature>
<evidence type="ECO:0000256" key="2">
    <source>
        <dbReference type="SAM" id="MobiDB-lite"/>
    </source>
</evidence>
<sequence length="619" mass="65807">MAGPRSPRKRSLPSSSSSSSPPITDLHRHQLAKVVHSLAPQIVLEQRLTVPDAPETLTACLADDAPPLLLPLSVLRACINEACTSALLSSAMALDGEQQQDSARLLNDVDRFQSAILAVLDQLELQYRSTAEQENGNLNEVKLEGERDDSAPPHQSTKIQRYMLHRTLPSGVDVFTSAAVLSDKDLDALAKIEDTDVIAVHPPPPAFNSTAAVDQVPVPRLGDVNPRPPAAAGGRAYYVPAPVARVGAAPGLYGAEAALRKEPGFLDPINPTRRPTVLLRYPSPFQSSLAPTHDSTGATEPYTASASRALSRLRSQRWLEAALHPHGHDGDEEEQEEGEEQLRDGVELSEAERRTLVDLGVDIEAFLEGINNNNNNHKHESHSAPAPDTDGSRPVAKRRRRLGTAAAAARRSVDSTTVAVWSALERNSELIVSVARAQVARARRSYELELERTRKKVEAAAAAAQRAAVAARPLVGGTGVGAEAGNKVVGEGGGGGERAGDEGALKEDEEGERAGKAELEDAKALLDSLVSLLAALPKPDPGATTSTTTPPLPRVLPPRAFLSQLAPLLLAARQKEPSFHGTLDPLNDRAVKLRENVLPQATAMGAGFGGGGQEMDLRV</sequence>
<feature type="coiled-coil region" evidence="1">
    <location>
        <begin position="436"/>
        <end position="463"/>
    </location>
</feature>
<gene>
    <name evidence="3" type="ORF">C6P46_006797</name>
</gene>
<evidence type="ECO:0000256" key="1">
    <source>
        <dbReference type="SAM" id="Coils"/>
    </source>
</evidence>
<dbReference type="AlphaFoldDB" id="A0A9P6W5Q6"/>
<reference evidence="3 4" key="1">
    <citation type="submission" date="2020-11" db="EMBL/GenBank/DDBJ databases">
        <title>Kefir isolates.</title>
        <authorList>
            <person name="Marcisauskas S."/>
            <person name="Kim Y."/>
            <person name="Blasche S."/>
        </authorList>
    </citation>
    <scope>NUCLEOTIDE SEQUENCE [LARGE SCALE GENOMIC DNA]</scope>
    <source>
        <strain evidence="3 4">KR</strain>
    </source>
</reference>
<protein>
    <submittedName>
        <fullName evidence="3">Uncharacterized protein</fullName>
    </submittedName>
</protein>
<feature type="region of interest" description="Disordered" evidence="2">
    <location>
        <begin position="486"/>
        <end position="515"/>
    </location>
</feature>
<keyword evidence="1" id="KW-0175">Coiled coil</keyword>
<feature type="compositionally biased region" description="Acidic residues" evidence="2">
    <location>
        <begin position="330"/>
        <end position="339"/>
    </location>
</feature>
<feature type="compositionally biased region" description="Polar residues" evidence="2">
    <location>
        <begin position="284"/>
        <end position="298"/>
    </location>
</feature>